<evidence type="ECO:0000313" key="1">
    <source>
        <dbReference type="EMBL" id="KNE79510.1"/>
    </source>
</evidence>
<dbReference type="EMBL" id="LGSP01000082">
    <property type="protein sequence ID" value="KNE79510.1"/>
    <property type="molecule type" value="Genomic_DNA"/>
</dbReference>
<proteinExistence type="predicted"/>
<evidence type="ECO:0000313" key="2">
    <source>
        <dbReference type="Proteomes" id="UP000037185"/>
    </source>
</evidence>
<dbReference type="Proteomes" id="UP000037185">
    <property type="component" value="Unassembled WGS sequence"/>
</dbReference>
<protein>
    <submittedName>
        <fullName evidence="1">Uncharacterized protein</fullName>
    </submittedName>
</protein>
<keyword evidence="2" id="KW-1185">Reference proteome</keyword>
<organism evidence="1 2">
    <name type="scientific">Streptomyces fradiae</name>
    <name type="common">Streptomyces roseoflavus</name>
    <dbReference type="NCBI Taxonomy" id="1906"/>
    <lineage>
        <taxon>Bacteria</taxon>
        <taxon>Bacillati</taxon>
        <taxon>Actinomycetota</taxon>
        <taxon>Actinomycetes</taxon>
        <taxon>Kitasatosporales</taxon>
        <taxon>Streptomycetaceae</taxon>
        <taxon>Streptomyces</taxon>
    </lineage>
</organism>
<reference evidence="1" key="1">
    <citation type="submission" date="2015-07" db="EMBL/GenBank/DDBJ databases">
        <title>Draft genome sequence of Streptomyces fradiae, a resistant strain to nitron-oligomycin.</title>
        <authorList>
            <person name="Vatlin A.A."/>
            <person name="Bekker O.B."/>
            <person name="Danilenko V.N."/>
        </authorList>
    </citation>
    <scope>NUCLEOTIDE SEQUENCE</scope>
    <source>
        <strain evidence="1">Olg1-1</strain>
    </source>
</reference>
<accession>A0ACC4W4S0</accession>
<name>A0ACC4W4S0_STRFR</name>
<sequence length="202" mass="20713">MFRARLASGLLAAAVLVPAPLVLLHDRLSGDAEPRAASSPTARRDGETAAGRRAAEGRTRPGRNTPPPRPGRPEPPPPGGAAPWFPPPEDHGAAAGGRRPDLPYGYRYEDEAYPYGPRPYEWSPDRPGPPEKGPDGGTEAGGTGGATDAGPDAGPDSATDSGTDAPAGVRTGRPAMRVLPLGTGLVLVGLGLGFIGLRLRRG</sequence>
<comment type="caution">
    <text evidence="1">The sequence shown here is derived from an EMBL/GenBank/DDBJ whole genome shotgun (WGS) entry which is preliminary data.</text>
</comment>
<gene>
    <name evidence="1" type="ORF">ADZ36_27110</name>
</gene>